<accession>A0A813LD91</accession>
<comment type="caution">
    <text evidence="1">The sequence shown here is derived from an EMBL/GenBank/DDBJ whole genome shotgun (WGS) entry which is preliminary data.</text>
</comment>
<name>A0A813LD91_POLGL</name>
<reference evidence="1" key="1">
    <citation type="submission" date="2021-02" db="EMBL/GenBank/DDBJ databases">
        <authorList>
            <person name="Dougan E. K."/>
            <person name="Rhodes N."/>
            <person name="Thang M."/>
            <person name="Chan C."/>
        </authorList>
    </citation>
    <scope>NUCLEOTIDE SEQUENCE</scope>
</reference>
<dbReference type="EMBL" id="CAJNNW010034492">
    <property type="protein sequence ID" value="CAE8722894.1"/>
    <property type="molecule type" value="Genomic_DNA"/>
</dbReference>
<protein>
    <recommendedName>
        <fullName evidence="3">Cyclin C-terminal domain-containing protein</fullName>
    </recommendedName>
</protein>
<sequence length="182" mass="20257">HARLLIELALYDANLQYRFPPAVLAAGALGVALLTVGPEELDDLNAGSMEGPALARSPEFLLIQAEHEALLDDLSSYCPSLVGREVALRDCERGIFQTWQDCCGNTTSRLTECYGVLAQRHSRRLMKQASSRCEGVNLEDDLGARLLELRVEVGLERFYRTLRWLGTCARWGLPARALHVDF</sequence>
<dbReference type="Proteomes" id="UP000626109">
    <property type="component" value="Unassembled WGS sequence"/>
</dbReference>
<organism evidence="1 2">
    <name type="scientific">Polarella glacialis</name>
    <name type="common">Dinoflagellate</name>
    <dbReference type="NCBI Taxonomy" id="89957"/>
    <lineage>
        <taxon>Eukaryota</taxon>
        <taxon>Sar</taxon>
        <taxon>Alveolata</taxon>
        <taxon>Dinophyceae</taxon>
        <taxon>Suessiales</taxon>
        <taxon>Suessiaceae</taxon>
        <taxon>Polarella</taxon>
    </lineage>
</organism>
<evidence type="ECO:0008006" key="3">
    <source>
        <dbReference type="Google" id="ProtNLM"/>
    </source>
</evidence>
<feature type="non-terminal residue" evidence="1">
    <location>
        <position position="1"/>
    </location>
</feature>
<dbReference type="AlphaFoldDB" id="A0A813LD91"/>
<proteinExistence type="predicted"/>
<evidence type="ECO:0000313" key="2">
    <source>
        <dbReference type="Proteomes" id="UP000626109"/>
    </source>
</evidence>
<gene>
    <name evidence="1" type="ORF">PGLA2088_LOCUS42812</name>
</gene>
<evidence type="ECO:0000313" key="1">
    <source>
        <dbReference type="EMBL" id="CAE8722894.1"/>
    </source>
</evidence>